<dbReference type="InterPro" id="IPR012334">
    <property type="entry name" value="Pectin_lyas_fold"/>
</dbReference>
<dbReference type="RefSeq" id="WP_188965001.1">
    <property type="nucleotide sequence ID" value="NZ_BMKW01000001.1"/>
</dbReference>
<proteinExistence type="predicted"/>
<evidence type="ECO:0000313" key="2">
    <source>
        <dbReference type="EMBL" id="GGI98481.1"/>
    </source>
</evidence>
<dbReference type="InterPro" id="IPR011050">
    <property type="entry name" value="Pectin_lyase_fold/virulence"/>
</dbReference>
<dbReference type="PANTHER" id="PTHR11319">
    <property type="entry name" value="G PROTEIN-COUPLED RECEPTOR-RELATED"/>
    <property type="match status" value="1"/>
</dbReference>
<comment type="caution">
    <text evidence="2">The sequence shown here is derived from an EMBL/GenBank/DDBJ whole genome shotgun (WGS) entry which is preliminary data.</text>
</comment>
<dbReference type="InterPro" id="IPR006626">
    <property type="entry name" value="PbH1"/>
</dbReference>
<accession>A0A917K5R5</accession>
<organism evidence="2 3">
    <name type="scientific">Neoroseomonas lacus</name>
    <dbReference type="NCBI Taxonomy" id="287609"/>
    <lineage>
        <taxon>Bacteria</taxon>
        <taxon>Pseudomonadati</taxon>
        <taxon>Pseudomonadota</taxon>
        <taxon>Alphaproteobacteria</taxon>
        <taxon>Acetobacterales</taxon>
        <taxon>Acetobacteraceae</taxon>
        <taxon>Neoroseomonas</taxon>
    </lineage>
</organism>
<evidence type="ECO:0000313" key="3">
    <source>
        <dbReference type="Proteomes" id="UP000661507"/>
    </source>
</evidence>
<dbReference type="SMART" id="SM00710">
    <property type="entry name" value="PbH1"/>
    <property type="match status" value="8"/>
</dbReference>
<dbReference type="AlphaFoldDB" id="A0A917K5R5"/>
<dbReference type="InterPro" id="IPR039448">
    <property type="entry name" value="Beta_helix"/>
</dbReference>
<dbReference type="Gene3D" id="2.160.20.10">
    <property type="entry name" value="Single-stranded right-handed beta-helix, Pectin lyase-like"/>
    <property type="match status" value="2"/>
</dbReference>
<protein>
    <recommendedName>
        <fullName evidence="1">Right handed beta helix domain-containing protein</fullName>
    </recommendedName>
</protein>
<dbReference type="Pfam" id="PF13229">
    <property type="entry name" value="Beta_helix"/>
    <property type="match status" value="2"/>
</dbReference>
<sequence>MNAASAAVQPDGTSWANAFPDLQPALATNAAEIWVAAGSYSPGTTADATFQLKAGQAVYGGFAGTEAQREARDVTRHRTVLDGGGVAHHVVIGADDAVLDGFTIRGGHGETQHETTQGNAGDPLHLTPETILAGTNTDAGAGMLNFQVAPVVRHCIFEDNSAAKGGAAYNAGHSSTGSDRKTRVPLFAHCTFRRNTATARGGAISNDLGVDTIFLDCVFEANRTDEKGGGMYNDFACSPLLLNCLFTGNEAASAGGIGCDGGSSPVMRNCSFTANRSTDFGAGVYLGTGPANDPVLVDCVIADNACPWDPSVIYLWHDNRPRSVTLSGDAGYRAGRWTEQDIDRLRTELDALRVAPEPAIAPPSTTTPQSTRVVFVDGLRPSGGDGTAWTSAHASLSAALEDAGKDGAEIRVAAGLYCPGTDRDASFLLQPGVRVQGGYRDGLRDIEAHRTVLDGQGVYHVVTGANGAVLDGFTITGGRADGQGYDGKGGGLVNYRRGPQNAPRHTDATGYSTTVRHCVFIGNSAHDGGAVYSYDRAAPVFENCTFTANSAENGGAVLDRVGVTSAFRNCTFDHNLARWRGGALYLDYGARATFSDCNFSGNATGGHGGALFGVSRASQLEYTAAELTTCTLESNAAAGDGGAIDATDFTRITLDKCSFAGNTAGRSGDDILTDSSSLLTRSG</sequence>
<dbReference type="Proteomes" id="UP000661507">
    <property type="component" value="Unassembled WGS sequence"/>
</dbReference>
<feature type="domain" description="Right handed beta helix" evidence="1">
    <location>
        <begin position="512"/>
        <end position="666"/>
    </location>
</feature>
<keyword evidence="3" id="KW-1185">Reference proteome</keyword>
<dbReference type="EMBL" id="BMKW01000001">
    <property type="protein sequence ID" value="GGI98481.1"/>
    <property type="molecule type" value="Genomic_DNA"/>
</dbReference>
<name>A0A917K5R5_9PROT</name>
<reference evidence="2" key="1">
    <citation type="journal article" date="2014" name="Int. J. Syst. Evol. Microbiol.">
        <title>Complete genome sequence of Corynebacterium casei LMG S-19264T (=DSM 44701T), isolated from a smear-ripened cheese.</title>
        <authorList>
            <consortium name="US DOE Joint Genome Institute (JGI-PGF)"/>
            <person name="Walter F."/>
            <person name="Albersmeier A."/>
            <person name="Kalinowski J."/>
            <person name="Ruckert C."/>
        </authorList>
    </citation>
    <scope>NUCLEOTIDE SEQUENCE</scope>
    <source>
        <strain evidence="2">CGMCC 1.3617</strain>
    </source>
</reference>
<reference evidence="2" key="2">
    <citation type="submission" date="2020-09" db="EMBL/GenBank/DDBJ databases">
        <authorList>
            <person name="Sun Q."/>
            <person name="Zhou Y."/>
        </authorList>
    </citation>
    <scope>NUCLEOTIDE SEQUENCE</scope>
    <source>
        <strain evidence="2">CGMCC 1.3617</strain>
    </source>
</reference>
<dbReference type="PANTHER" id="PTHR11319:SF35">
    <property type="entry name" value="OUTER MEMBRANE PROTEIN PMPC-RELATED"/>
    <property type="match status" value="1"/>
</dbReference>
<gene>
    <name evidence="2" type="ORF">GCM10011320_01540</name>
</gene>
<dbReference type="SUPFAM" id="SSF51126">
    <property type="entry name" value="Pectin lyase-like"/>
    <property type="match status" value="2"/>
</dbReference>
<evidence type="ECO:0000259" key="1">
    <source>
        <dbReference type="Pfam" id="PF13229"/>
    </source>
</evidence>
<feature type="domain" description="Right handed beta helix" evidence="1">
    <location>
        <begin position="176"/>
        <end position="305"/>
    </location>
</feature>